<evidence type="ECO:0000313" key="3">
    <source>
        <dbReference type="EMBL" id="SDZ30575.1"/>
    </source>
</evidence>
<organism evidence="3 4">
    <name type="scientific">Amycolatopsis xylanica</name>
    <dbReference type="NCBI Taxonomy" id="589385"/>
    <lineage>
        <taxon>Bacteria</taxon>
        <taxon>Bacillati</taxon>
        <taxon>Actinomycetota</taxon>
        <taxon>Actinomycetes</taxon>
        <taxon>Pseudonocardiales</taxon>
        <taxon>Pseudonocardiaceae</taxon>
        <taxon>Amycolatopsis</taxon>
    </lineage>
</organism>
<keyword evidence="4" id="KW-1185">Reference proteome</keyword>
<feature type="region of interest" description="Disordered" evidence="1">
    <location>
        <begin position="342"/>
        <end position="362"/>
    </location>
</feature>
<evidence type="ECO:0000313" key="4">
    <source>
        <dbReference type="Proteomes" id="UP000199515"/>
    </source>
</evidence>
<dbReference type="EMBL" id="FNON01000012">
    <property type="protein sequence ID" value="SDZ30575.1"/>
    <property type="molecule type" value="Genomic_DNA"/>
</dbReference>
<keyword evidence="2" id="KW-0472">Membrane</keyword>
<dbReference type="Pfam" id="PF13576">
    <property type="entry name" value="Pentapeptide_3"/>
    <property type="match status" value="2"/>
</dbReference>
<protein>
    <submittedName>
        <fullName evidence="3">Pentapeptide repeat-containing protein</fullName>
    </submittedName>
</protein>
<dbReference type="Proteomes" id="UP000199515">
    <property type="component" value="Unassembled WGS sequence"/>
</dbReference>
<keyword evidence="2" id="KW-0812">Transmembrane</keyword>
<reference evidence="3 4" key="1">
    <citation type="submission" date="2016-10" db="EMBL/GenBank/DDBJ databases">
        <authorList>
            <person name="de Groot N.N."/>
        </authorList>
    </citation>
    <scope>NUCLEOTIDE SEQUENCE [LARGE SCALE GENOMIC DNA]</scope>
    <source>
        <strain evidence="3 4">CPCC 202699</strain>
    </source>
</reference>
<dbReference type="InterPro" id="IPR001646">
    <property type="entry name" value="5peptide_repeat"/>
</dbReference>
<keyword evidence="2" id="KW-1133">Transmembrane helix</keyword>
<evidence type="ECO:0000256" key="2">
    <source>
        <dbReference type="SAM" id="Phobius"/>
    </source>
</evidence>
<accession>A0A1H3RZ76</accession>
<feature type="transmembrane region" description="Helical" evidence="2">
    <location>
        <begin position="38"/>
        <end position="58"/>
    </location>
</feature>
<dbReference type="AlphaFoldDB" id="A0A1H3RZ76"/>
<name>A0A1H3RZ76_9PSEU</name>
<sequence>MLSQRAILIGGLLLVVIAVVVTWLLLKLSVGTTQLDAIRTGGTLVVGAGGAVALLLTARKQRSTELELRQKHEAHLLAEQIANDAREDAIERRITDLYIKAADQLGSDKAPVRLAGLRALERLAQGNHGQRQTIVDVICAYLRMPSLTDEQEREVRLTAQRILVTHLSPSENPDKFWPDTDLDLSGAVLDGFRLSHCRVRGGFFTKTKFTGTAWFTNVEFTGDAWFTKAEFESDAGFESADFQGRAGFTDIAFAGKAGFGNTRFAHTARFDRCTFGATAKFDNSVFVKGAGFVGVEFGKDAGFSGARFTRAPRFDGSRFRGPARFTGTTFASGARFPDVTFTGNPPPEVAQFRPDGAQSSDD</sequence>
<gene>
    <name evidence="3" type="ORF">SAMN05421504_11289</name>
</gene>
<feature type="transmembrane region" description="Helical" evidence="2">
    <location>
        <begin position="7"/>
        <end position="26"/>
    </location>
</feature>
<dbReference type="Gene3D" id="2.160.20.80">
    <property type="entry name" value="E3 ubiquitin-protein ligase SopA"/>
    <property type="match status" value="1"/>
</dbReference>
<evidence type="ECO:0000256" key="1">
    <source>
        <dbReference type="SAM" id="MobiDB-lite"/>
    </source>
</evidence>
<dbReference type="STRING" id="589385.SAMN05421504_11289"/>
<proteinExistence type="predicted"/>